<dbReference type="InterPro" id="IPR015422">
    <property type="entry name" value="PyrdxlP-dep_Trfase_small"/>
</dbReference>
<gene>
    <name evidence="1" type="ORF">Lcin_2180</name>
    <name evidence="2" type="ORF">NCTC12438_02198</name>
</gene>
<dbReference type="Gene3D" id="3.40.640.10">
    <property type="entry name" value="Type I PLP-dependent aspartate aminotransferase-like (Major domain)"/>
    <property type="match status" value="1"/>
</dbReference>
<dbReference type="Proteomes" id="UP000054854">
    <property type="component" value="Unassembled WGS sequence"/>
</dbReference>
<dbReference type="Gene3D" id="3.90.1150.10">
    <property type="entry name" value="Aspartate Aminotransferase, domain 1"/>
    <property type="match status" value="1"/>
</dbReference>
<organism evidence="2 4">
    <name type="scientific">Legionella cincinnatiensis</name>
    <dbReference type="NCBI Taxonomy" id="28085"/>
    <lineage>
        <taxon>Bacteria</taxon>
        <taxon>Pseudomonadati</taxon>
        <taxon>Pseudomonadota</taxon>
        <taxon>Gammaproteobacteria</taxon>
        <taxon>Legionellales</taxon>
        <taxon>Legionellaceae</taxon>
        <taxon>Legionella</taxon>
    </lineage>
</organism>
<dbReference type="STRING" id="28085.Lcin_2180"/>
<evidence type="ECO:0000313" key="2">
    <source>
        <dbReference type="EMBL" id="STX35582.1"/>
    </source>
</evidence>
<keyword evidence="3" id="KW-1185">Reference proteome</keyword>
<proteinExistence type="predicted"/>
<sequence>MPEEYESNIAVKSDQFVYSAPISPALAGMAYAALQINKESGDELRRTLREKIIYFTFETLKKTSLSAKTFLKYARPNDIVFTILFCSSPYH</sequence>
<dbReference type="AlphaFoldDB" id="A0A378ILC0"/>
<evidence type="ECO:0000313" key="4">
    <source>
        <dbReference type="Proteomes" id="UP000255316"/>
    </source>
</evidence>
<reference evidence="2 4" key="2">
    <citation type="submission" date="2018-06" db="EMBL/GenBank/DDBJ databases">
        <authorList>
            <consortium name="Pathogen Informatics"/>
            <person name="Doyle S."/>
        </authorList>
    </citation>
    <scope>NUCLEOTIDE SEQUENCE [LARGE SCALE GENOMIC DNA]</scope>
    <source>
        <strain evidence="2 4">NCTC12438</strain>
    </source>
</reference>
<dbReference type="InterPro" id="IPR015421">
    <property type="entry name" value="PyrdxlP-dep_Trfase_major"/>
</dbReference>
<dbReference type="Proteomes" id="UP000255316">
    <property type="component" value="Unassembled WGS sequence"/>
</dbReference>
<reference evidence="1 3" key="1">
    <citation type="submission" date="2015-11" db="EMBL/GenBank/DDBJ databases">
        <title>Genomic analysis of 38 Legionella species identifies large and diverse effector repertoires.</title>
        <authorList>
            <person name="Burstein D."/>
            <person name="Amaro F."/>
            <person name="Zusman T."/>
            <person name="Lifshitz Z."/>
            <person name="Cohen O."/>
            <person name="Gilbert J.A."/>
            <person name="Pupko T."/>
            <person name="Shuman H.A."/>
            <person name="Segal G."/>
        </authorList>
    </citation>
    <scope>NUCLEOTIDE SEQUENCE [LARGE SCALE GENOMIC DNA]</scope>
    <source>
        <strain evidence="1 3">CDC#72-OH-14</strain>
    </source>
</reference>
<dbReference type="EMBL" id="LNXX01000042">
    <property type="protein sequence ID" value="KTC83493.1"/>
    <property type="molecule type" value="Genomic_DNA"/>
</dbReference>
<evidence type="ECO:0000313" key="3">
    <source>
        <dbReference type="Proteomes" id="UP000054854"/>
    </source>
</evidence>
<evidence type="ECO:0000313" key="1">
    <source>
        <dbReference type="EMBL" id="KTC83493.1"/>
    </source>
</evidence>
<name>A0A378ILC0_9GAMM</name>
<protein>
    <submittedName>
        <fullName evidence="2">Uncharacterized protein</fullName>
    </submittedName>
</protein>
<dbReference type="EMBL" id="UGNX01000001">
    <property type="protein sequence ID" value="STX35582.1"/>
    <property type="molecule type" value="Genomic_DNA"/>
</dbReference>
<accession>A0A378ILC0</accession>